<proteinExistence type="predicted"/>
<dbReference type="PANTHER" id="PTHR23028">
    <property type="entry name" value="ACETYLTRANSFERASE"/>
    <property type="match status" value="1"/>
</dbReference>
<feature type="transmembrane region" description="Helical" evidence="1">
    <location>
        <begin position="254"/>
        <end position="273"/>
    </location>
</feature>
<dbReference type="GO" id="GO:0000271">
    <property type="term" value="P:polysaccharide biosynthetic process"/>
    <property type="evidence" value="ECO:0007669"/>
    <property type="project" value="TreeGrafter"/>
</dbReference>
<dbReference type="InterPro" id="IPR002656">
    <property type="entry name" value="Acyl_transf_3_dom"/>
</dbReference>
<dbReference type="Pfam" id="PF01757">
    <property type="entry name" value="Acyl_transf_3"/>
    <property type="match status" value="1"/>
</dbReference>
<keyword evidence="3" id="KW-0808">Transferase</keyword>
<feature type="transmembrane region" description="Helical" evidence="1">
    <location>
        <begin position="36"/>
        <end position="56"/>
    </location>
</feature>
<name>A0A9X1WZY1_9SPHI</name>
<feature type="domain" description="Acyltransferase 3" evidence="2">
    <location>
        <begin position="10"/>
        <end position="334"/>
    </location>
</feature>
<evidence type="ECO:0000313" key="3">
    <source>
        <dbReference type="EMBL" id="MCJ8208241.1"/>
    </source>
</evidence>
<feature type="transmembrane region" description="Helical" evidence="1">
    <location>
        <begin position="12"/>
        <end position="30"/>
    </location>
</feature>
<dbReference type="PANTHER" id="PTHR23028:SF53">
    <property type="entry name" value="ACYL_TRANSF_3 DOMAIN-CONTAINING PROTEIN"/>
    <property type="match status" value="1"/>
</dbReference>
<feature type="transmembrane region" description="Helical" evidence="1">
    <location>
        <begin position="285"/>
        <end position="304"/>
    </location>
</feature>
<protein>
    <submittedName>
        <fullName evidence="3">Acyltransferase</fullName>
    </submittedName>
</protein>
<evidence type="ECO:0000256" key="1">
    <source>
        <dbReference type="SAM" id="Phobius"/>
    </source>
</evidence>
<dbReference type="GO" id="GO:0016020">
    <property type="term" value="C:membrane"/>
    <property type="evidence" value="ECO:0007669"/>
    <property type="project" value="TreeGrafter"/>
</dbReference>
<accession>A0A9X1WZY1</accession>
<dbReference type="RefSeq" id="WP_245128075.1">
    <property type="nucleotide sequence ID" value="NZ_JALJEJ010000001.1"/>
</dbReference>
<dbReference type="GO" id="GO:0016747">
    <property type="term" value="F:acyltransferase activity, transferring groups other than amino-acyl groups"/>
    <property type="evidence" value="ECO:0007669"/>
    <property type="project" value="InterPro"/>
</dbReference>
<feature type="transmembrane region" description="Helical" evidence="1">
    <location>
        <begin position="228"/>
        <end position="248"/>
    </location>
</feature>
<keyword evidence="3" id="KW-0012">Acyltransferase</keyword>
<keyword evidence="4" id="KW-1185">Reference proteome</keyword>
<keyword evidence="1" id="KW-0472">Membrane</keyword>
<comment type="caution">
    <text evidence="3">The sequence shown here is derived from an EMBL/GenBank/DDBJ whole genome shotgun (WGS) entry which is preliminary data.</text>
</comment>
<dbReference type="InterPro" id="IPR050879">
    <property type="entry name" value="Acyltransferase_3"/>
</dbReference>
<sequence>MQKTSSAYIPSLDGLRGLSILLVYIAHVGYEKLVPGGLGVTVFFFISGYIITNLLLDEYEKTGTTDLKLFYSRRMLRLYPPLLLMLGLYLVASVFVLKPANPSEVFAALFYYENYYFFFHSLSNHSSLMILWSLAVEEHFYLLFPLLFMLLVRNVQQLKITLAILIVIPLALRFWSVMVYQGQPDLAEANTYLLTHNRFDSILYGCLASVIQYSSSSKSYEKVLSNKLVFIVALAVQLLCLVVRDATFRNTLRYSLQGLSLFILVPAIVNINAYHWLKEIFSNKALVFIGKLSYSIYLMHMLAVNALMPIKTAGHTILYILAVTGVTLTLSLSSYYLVEKPLGKLRKRLKPKPLPIVAIPEI</sequence>
<dbReference type="Proteomes" id="UP001139450">
    <property type="component" value="Unassembled WGS sequence"/>
</dbReference>
<feature type="transmembrane region" description="Helical" evidence="1">
    <location>
        <begin position="129"/>
        <end position="150"/>
    </location>
</feature>
<organism evidence="3 4">
    <name type="scientific">Mucilaginibacter straminoryzae</name>
    <dbReference type="NCBI Taxonomy" id="2932774"/>
    <lineage>
        <taxon>Bacteria</taxon>
        <taxon>Pseudomonadati</taxon>
        <taxon>Bacteroidota</taxon>
        <taxon>Sphingobacteriia</taxon>
        <taxon>Sphingobacteriales</taxon>
        <taxon>Sphingobacteriaceae</taxon>
        <taxon>Mucilaginibacter</taxon>
    </lineage>
</organism>
<dbReference type="EMBL" id="JALJEJ010000001">
    <property type="protein sequence ID" value="MCJ8208241.1"/>
    <property type="molecule type" value="Genomic_DNA"/>
</dbReference>
<evidence type="ECO:0000313" key="4">
    <source>
        <dbReference type="Proteomes" id="UP001139450"/>
    </source>
</evidence>
<reference evidence="3" key="1">
    <citation type="submission" date="2022-04" db="EMBL/GenBank/DDBJ databases">
        <title>Mucilaginibacter sp. RS28 isolated from freshwater.</title>
        <authorList>
            <person name="Ko S.-R."/>
        </authorList>
    </citation>
    <scope>NUCLEOTIDE SEQUENCE</scope>
    <source>
        <strain evidence="3">RS28</strain>
    </source>
</reference>
<feature type="transmembrane region" description="Helical" evidence="1">
    <location>
        <begin position="162"/>
        <end position="181"/>
    </location>
</feature>
<keyword evidence="1" id="KW-1133">Transmembrane helix</keyword>
<feature type="transmembrane region" description="Helical" evidence="1">
    <location>
        <begin position="76"/>
        <end position="97"/>
    </location>
</feature>
<gene>
    <name evidence="3" type="ORF">MUY27_00885</name>
</gene>
<dbReference type="AlphaFoldDB" id="A0A9X1WZY1"/>
<keyword evidence="1" id="KW-0812">Transmembrane</keyword>
<evidence type="ECO:0000259" key="2">
    <source>
        <dbReference type="Pfam" id="PF01757"/>
    </source>
</evidence>
<feature type="transmembrane region" description="Helical" evidence="1">
    <location>
        <begin position="316"/>
        <end position="338"/>
    </location>
</feature>